<dbReference type="AlphaFoldDB" id="A0A9N8VM70"/>
<reference evidence="1" key="1">
    <citation type="submission" date="2021-06" db="EMBL/GenBank/DDBJ databases">
        <authorList>
            <person name="Kallberg Y."/>
            <person name="Tangrot J."/>
            <person name="Rosling A."/>
        </authorList>
    </citation>
    <scope>NUCLEOTIDE SEQUENCE</scope>
    <source>
        <strain evidence="1">FL130A</strain>
    </source>
</reference>
<sequence>MDFLNLQSYLHGLIVNGSFADLSCNGNFGRVYRLLDFNVGVCGYHLIDG</sequence>
<dbReference type="Proteomes" id="UP000789508">
    <property type="component" value="Unassembled WGS sequence"/>
</dbReference>
<gene>
    <name evidence="1" type="ORF">ALEPTO_LOCUS1218</name>
</gene>
<keyword evidence="2" id="KW-1185">Reference proteome</keyword>
<protein>
    <submittedName>
        <fullName evidence="1">940_t:CDS:1</fullName>
    </submittedName>
</protein>
<evidence type="ECO:0000313" key="2">
    <source>
        <dbReference type="Proteomes" id="UP000789508"/>
    </source>
</evidence>
<accession>A0A9N8VM70</accession>
<evidence type="ECO:0000313" key="1">
    <source>
        <dbReference type="EMBL" id="CAG8454823.1"/>
    </source>
</evidence>
<organism evidence="1 2">
    <name type="scientific">Ambispora leptoticha</name>
    <dbReference type="NCBI Taxonomy" id="144679"/>
    <lineage>
        <taxon>Eukaryota</taxon>
        <taxon>Fungi</taxon>
        <taxon>Fungi incertae sedis</taxon>
        <taxon>Mucoromycota</taxon>
        <taxon>Glomeromycotina</taxon>
        <taxon>Glomeromycetes</taxon>
        <taxon>Archaeosporales</taxon>
        <taxon>Ambisporaceae</taxon>
        <taxon>Ambispora</taxon>
    </lineage>
</organism>
<comment type="caution">
    <text evidence="1">The sequence shown here is derived from an EMBL/GenBank/DDBJ whole genome shotgun (WGS) entry which is preliminary data.</text>
</comment>
<name>A0A9N8VM70_9GLOM</name>
<dbReference type="EMBL" id="CAJVPS010000122">
    <property type="protein sequence ID" value="CAG8454823.1"/>
    <property type="molecule type" value="Genomic_DNA"/>
</dbReference>
<proteinExistence type="predicted"/>